<evidence type="ECO:0000313" key="12">
    <source>
        <dbReference type="Proteomes" id="UP000242427"/>
    </source>
</evidence>
<comment type="similarity">
    <text evidence="4">Belongs to the transaldolase family. Type 2 subfamily.</text>
</comment>
<comment type="caution">
    <text evidence="11">The sequence shown here is derived from an EMBL/GenBank/DDBJ whole genome shotgun (WGS) entry which is preliminary data.</text>
</comment>
<accession>A0A9X7PDV2</accession>
<feature type="region of interest" description="Disordered" evidence="10">
    <location>
        <begin position="1"/>
        <end position="28"/>
    </location>
</feature>
<evidence type="ECO:0000256" key="5">
    <source>
        <dbReference type="ARBA" id="ARBA00013151"/>
    </source>
</evidence>
<dbReference type="EC" id="2.2.1.2" evidence="5"/>
<gene>
    <name evidence="11" type="ORF">B7P34_34170</name>
</gene>
<keyword evidence="9" id="KW-0704">Schiff base</keyword>
<evidence type="ECO:0000256" key="8">
    <source>
        <dbReference type="ARBA" id="ARBA00023126"/>
    </source>
</evidence>
<comment type="pathway">
    <text evidence="3">Carbohydrate degradation; pentose phosphate pathway; D-glyceraldehyde 3-phosphate and beta-D-fructose 6-phosphate from D-ribose 5-phosphate and D-xylulose 5-phosphate (non-oxidative stage): step 2/3.</text>
</comment>
<feature type="non-terminal residue" evidence="11">
    <location>
        <position position="1"/>
    </location>
</feature>
<dbReference type="GO" id="GO:0006098">
    <property type="term" value="P:pentose-phosphate shunt"/>
    <property type="evidence" value="ECO:0007669"/>
    <property type="project" value="UniProtKB-KW"/>
</dbReference>
<evidence type="ECO:0000256" key="2">
    <source>
        <dbReference type="ARBA" id="ARBA00004496"/>
    </source>
</evidence>
<dbReference type="GO" id="GO:0005737">
    <property type="term" value="C:cytoplasm"/>
    <property type="evidence" value="ECO:0007669"/>
    <property type="project" value="UniProtKB-SubCell"/>
</dbReference>
<keyword evidence="7" id="KW-0808">Transferase</keyword>
<protein>
    <recommendedName>
        <fullName evidence="5">transaldolase</fullName>
        <ecNumber evidence="5">2.2.1.2</ecNumber>
    </recommendedName>
</protein>
<comment type="subcellular location">
    <subcellularLocation>
        <location evidence="2">Cytoplasm</location>
    </subcellularLocation>
</comment>
<dbReference type="OrthoDB" id="4115915at2"/>
<dbReference type="GO" id="GO:0005975">
    <property type="term" value="P:carbohydrate metabolic process"/>
    <property type="evidence" value="ECO:0007669"/>
    <property type="project" value="InterPro"/>
</dbReference>
<dbReference type="PANTHER" id="PTHR10683:SF31">
    <property type="entry name" value="TRANSALDOLASE"/>
    <property type="match status" value="1"/>
</dbReference>
<proteinExistence type="inferred from homology"/>
<dbReference type="SUPFAM" id="SSF51569">
    <property type="entry name" value="Aldolase"/>
    <property type="match status" value="1"/>
</dbReference>
<evidence type="ECO:0000256" key="3">
    <source>
        <dbReference type="ARBA" id="ARBA00004857"/>
    </source>
</evidence>
<evidence type="ECO:0000256" key="10">
    <source>
        <dbReference type="SAM" id="MobiDB-lite"/>
    </source>
</evidence>
<organism evidence="11 12">
    <name type="scientific">Streptosporangium nondiastaticum</name>
    <dbReference type="NCBI Taxonomy" id="35764"/>
    <lineage>
        <taxon>Bacteria</taxon>
        <taxon>Bacillati</taxon>
        <taxon>Actinomycetota</taxon>
        <taxon>Actinomycetes</taxon>
        <taxon>Streptosporangiales</taxon>
        <taxon>Streptosporangiaceae</taxon>
        <taxon>Streptosporangium</taxon>
    </lineage>
</organism>
<dbReference type="Gene3D" id="3.20.20.70">
    <property type="entry name" value="Aldolase class I"/>
    <property type="match status" value="1"/>
</dbReference>
<evidence type="ECO:0000313" key="11">
    <source>
        <dbReference type="EMBL" id="PSJ24294.1"/>
    </source>
</evidence>
<dbReference type="InterPro" id="IPR001585">
    <property type="entry name" value="TAL/FSA"/>
</dbReference>
<dbReference type="EMBL" id="PXWG01000213">
    <property type="protein sequence ID" value="PSJ24294.1"/>
    <property type="molecule type" value="Genomic_DNA"/>
</dbReference>
<dbReference type="Proteomes" id="UP000242427">
    <property type="component" value="Unassembled WGS sequence"/>
</dbReference>
<evidence type="ECO:0000256" key="1">
    <source>
        <dbReference type="ARBA" id="ARBA00003518"/>
    </source>
</evidence>
<keyword evidence="12" id="KW-1185">Reference proteome</keyword>
<comment type="function">
    <text evidence="1">Transaldolase is important for the balance of metabolites in the pentose-phosphate pathway.</text>
</comment>
<dbReference type="PANTHER" id="PTHR10683">
    <property type="entry name" value="TRANSALDOLASE"/>
    <property type="match status" value="1"/>
</dbReference>
<sequence>GPAGPLGPAGRASTPAATRAPTPAAAPHPRVTAGVSVWLDGLSRQRLASGRLAALARQGRIAGVISDPAFLARSLAGGSCYTGQLGDLAERGVPAERALKALAVHDIRWACDILRPVHEATAGVDGLVCVTLDPRLAHDAAATLAEARTLWRAVDRRNAVLGIPATAAGLTALSACLAEGINASATLVLSAARHRQAWDAYTEGLERARAAGRHLASLASVASFPVSRIDTAADALLDREGTLEARAMRGAVAVAAARHVHEQYERMLGEPRWHALAARGARPQRLLWTATTVPEPGASGLLPTRYAAPLLTRGTVTAVTEGTLEELDGLNGPDGLGGLKARGLPGVQETAGEAPAGPGPGPGTYAAARRLLGHLQWFGIDHGELASRLETEALKELNDAWHQLLDRVTLALDQGPAAGDGTA</sequence>
<dbReference type="Pfam" id="PF00923">
    <property type="entry name" value="TAL_FSA"/>
    <property type="match status" value="1"/>
</dbReference>
<dbReference type="PIRSF" id="PIRSF036915">
    <property type="entry name" value="Trnald_Bac_Plnt"/>
    <property type="match status" value="1"/>
</dbReference>
<evidence type="ECO:0000256" key="9">
    <source>
        <dbReference type="ARBA" id="ARBA00023270"/>
    </source>
</evidence>
<keyword evidence="8" id="KW-0570">Pentose shunt</keyword>
<name>A0A9X7PDV2_9ACTN</name>
<dbReference type="HAMAP" id="MF_00493">
    <property type="entry name" value="Transaldolase_2"/>
    <property type="match status" value="1"/>
</dbReference>
<evidence type="ECO:0000256" key="7">
    <source>
        <dbReference type="ARBA" id="ARBA00022679"/>
    </source>
</evidence>
<evidence type="ECO:0000256" key="6">
    <source>
        <dbReference type="ARBA" id="ARBA00022490"/>
    </source>
</evidence>
<dbReference type="AlphaFoldDB" id="A0A9X7PDV2"/>
<dbReference type="InterPro" id="IPR004732">
    <property type="entry name" value="Transaldolase_2"/>
</dbReference>
<dbReference type="RefSeq" id="WP_106682040.1">
    <property type="nucleotide sequence ID" value="NZ_PXWG01000213.1"/>
</dbReference>
<reference evidence="11 12" key="1">
    <citation type="submission" date="2018-03" db="EMBL/GenBank/DDBJ databases">
        <title>Chitinolytic properties of Streptosporangium nondiastaticum TBG75A20.</title>
        <authorList>
            <person name="Gayathri V."/>
            <person name="Shiburaj S."/>
        </authorList>
    </citation>
    <scope>NUCLEOTIDE SEQUENCE [LARGE SCALE GENOMIC DNA]</scope>
    <source>
        <strain evidence="11 12">TBG75A20</strain>
    </source>
</reference>
<dbReference type="InterPro" id="IPR013785">
    <property type="entry name" value="Aldolase_TIM"/>
</dbReference>
<keyword evidence="6" id="KW-0963">Cytoplasm</keyword>
<evidence type="ECO:0000256" key="4">
    <source>
        <dbReference type="ARBA" id="ARBA00008426"/>
    </source>
</evidence>
<dbReference type="GO" id="GO:0004801">
    <property type="term" value="F:transaldolase activity"/>
    <property type="evidence" value="ECO:0007669"/>
    <property type="project" value="UniProtKB-EC"/>
</dbReference>